<proteinExistence type="predicted"/>
<accession>A0ABW1G336</accession>
<dbReference type="Proteomes" id="UP001596174">
    <property type="component" value="Unassembled WGS sequence"/>
</dbReference>
<keyword evidence="2" id="KW-1185">Reference proteome</keyword>
<evidence type="ECO:0000313" key="1">
    <source>
        <dbReference type="EMBL" id="MFC5907912.1"/>
    </source>
</evidence>
<dbReference type="RefSeq" id="WP_380582809.1">
    <property type="nucleotide sequence ID" value="NZ_JBHSQJ010000046.1"/>
</dbReference>
<evidence type="ECO:0000313" key="2">
    <source>
        <dbReference type="Proteomes" id="UP001596174"/>
    </source>
</evidence>
<organism evidence="1 2">
    <name type="scientific">Streptacidiphilus monticola</name>
    <dbReference type="NCBI Taxonomy" id="2161674"/>
    <lineage>
        <taxon>Bacteria</taxon>
        <taxon>Bacillati</taxon>
        <taxon>Actinomycetota</taxon>
        <taxon>Actinomycetes</taxon>
        <taxon>Kitasatosporales</taxon>
        <taxon>Streptomycetaceae</taxon>
        <taxon>Streptacidiphilus</taxon>
    </lineage>
</organism>
<sequence length="572" mass="63131">MSGRGRKASLPPADFHGPEPLGSGGLVVAVSNRAGHHRPFDFAQLPIAEPFQRSLAALFAQRSQVWTSHASAQRTWNQLLAFARFLAALEQPPHDLEDLTPAVLKRWRQKNIGTSPGRNTLTVVRMLLRLDPRMQTGAAAEELARRIPATQSNVQSYEPAEFEAVRSVARRQFRAALLRIDENTQLLERWRTGELDVNCREGRLGAVLDHLARTGDVPRRGSHAVNRKLLGGNSWPSTWGRLFLSRIELVSLAVLLTAEFGWNLSVFNRLPAPRATPSIGETGTLTYQVEVEKRRRGANRWFSTEYITDSGADSPGRLITQALEATRHARVLAGQLAPGTNLLMVSRLGAVRRRHSNLDQPRPVGPLSLGIGYNDVTAWVLAHSLPGSPFQRVRRTTVVEQRQPLQHSRSTHERVYVLPDQRVQHESQEVIAEGAQEALALALDTAFGGRLAERYEPGHAETVTADCAGESASPRPTPDGGCGASFLLCLACANARVHPGHHPRLALLHQQLEALRSVLPEPVWQARWLEHHLRLDDLRGKVGGGAWAAALDRTTDTDHTLVRLLLKGDLNP</sequence>
<dbReference type="EMBL" id="JBHSQJ010000046">
    <property type="protein sequence ID" value="MFC5907912.1"/>
    <property type="molecule type" value="Genomic_DNA"/>
</dbReference>
<gene>
    <name evidence="1" type="ORF">ACFP3V_11880</name>
</gene>
<reference evidence="2" key="1">
    <citation type="journal article" date="2019" name="Int. J. Syst. Evol. Microbiol.">
        <title>The Global Catalogue of Microorganisms (GCM) 10K type strain sequencing project: providing services to taxonomists for standard genome sequencing and annotation.</title>
        <authorList>
            <consortium name="The Broad Institute Genomics Platform"/>
            <consortium name="The Broad Institute Genome Sequencing Center for Infectious Disease"/>
            <person name="Wu L."/>
            <person name="Ma J."/>
        </authorList>
    </citation>
    <scope>NUCLEOTIDE SEQUENCE [LARGE SCALE GENOMIC DNA]</scope>
    <source>
        <strain evidence="2">JCM 4816</strain>
    </source>
</reference>
<comment type="caution">
    <text evidence="1">The sequence shown here is derived from an EMBL/GenBank/DDBJ whole genome shotgun (WGS) entry which is preliminary data.</text>
</comment>
<name>A0ABW1G336_9ACTN</name>
<protein>
    <recommendedName>
        <fullName evidence="3">Core-binding (CB) domain-containing protein</fullName>
    </recommendedName>
</protein>
<evidence type="ECO:0008006" key="3">
    <source>
        <dbReference type="Google" id="ProtNLM"/>
    </source>
</evidence>